<dbReference type="NCBIfam" id="NF040910">
    <property type="entry name" value="CD1375_fam"/>
    <property type="match status" value="1"/>
</dbReference>
<proteinExistence type="predicted"/>
<organism evidence="1 2">
    <name type="scientific">Paenibacillus vini</name>
    <dbReference type="NCBI Taxonomy" id="1476024"/>
    <lineage>
        <taxon>Bacteria</taxon>
        <taxon>Bacillati</taxon>
        <taxon>Bacillota</taxon>
        <taxon>Bacilli</taxon>
        <taxon>Bacillales</taxon>
        <taxon>Paenibacillaceae</taxon>
        <taxon>Paenibacillus</taxon>
    </lineage>
</organism>
<gene>
    <name evidence="1" type="ORF">J42TS3_52080</name>
</gene>
<name>A0ABQ4MJK8_9BACL</name>
<dbReference type="Proteomes" id="UP000679992">
    <property type="component" value="Unassembled WGS sequence"/>
</dbReference>
<dbReference type="InterPro" id="IPR047907">
    <property type="entry name" value="CD1375-like"/>
</dbReference>
<accession>A0ABQ4MJK8</accession>
<comment type="caution">
    <text evidence="1">The sequence shown here is derived from an EMBL/GenBank/DDBJ whole genome shotgun (WGS) entry which is preliminary data.</text>
</comment>
<dbReference type="RefSeq" id="WP_280520410.1">
    <property type="nucleotide sequence ID" value="NZ_BOSL01000035.1"/>
</dbReference>
<evidence type="ECO:0000313" key="2">
    <source>
        <dbReference type="Proteomes" id="UP000679992"/>
    </source>
</evidence>
<protein>
    <submittedName>
        <fullName evidence="1">Uncharacterized protein</fullName>
    </submittedName>
</protein>
<sequence length="42" mass="4718">MDKTAFAKIYLDLVKAGRRTEDSVPEQLKAEYNTLKEADTSA</sequence>
<dbReference type="EMBL" id="BOSL01000035">
    <property type="protein sequence ID" value="GIP56173.1"/>
    <property type="molecule type" value="Genomic_DNA"/>
</dbReference>
<keyword evidence="2" id="KW-1185">Reference proteome</keyword>
<evidence type="ECO:0000313" key="1">
    <source>
        <dbReference type="EMBL" id="GIP56173.1"/>
    </source>
</evidence>
<reference evidence="1 2" key="1">
    <citation type="submission" date="2021-03" db="EMBL/GenBank/DDBJ databases">
        <title>Antimicrobial resistance genes in bacteria isolated from Japanese honey, and their potential for conferring macrolide and lincosamide resistance in the American foulbrood pathogen Paenibacillus larvae.</title>
        <authorList>
            <person name="Okamoto M."/>
            <person name="Kumagai M."/>
            <person name="Kanamori H."/>
            <person name="Takamatsu D."/>
        </authorList>
    </citation>
    <scope>NUCLEOTIDE SEQUENCE [LARGE SCALE GENOMIC DNA]</scope>
    <source>
        <strain evidence="1 2">J42TS3</strain>
    </source>
</reference>